<dbReference type="Proteomes" id="UP001066276">
    <property type="component" value="Chromosome 7"/>
</dbReference>
<evidence type="ECO:0000256" key="10">
    <source>
        <dbReference type="ARBA" id="ARBA00023136"/>
    </source>
</evidence>
<evidence type="ECO:0000256" key="12">
    <source>
        <dbReference type="ARBA" id="ARBA00023329"/>
    </source>
</evidence>
<evidence type="ECO:0000256" key="6">
    <source>
        <dbReference type="ARBA" id="ARBA00022692"/>
    </source>
</evidence>
<reference evidence="16" key="1">
    <citation type="journal article" date="2022" name="bioRxiv">
        <title>Sequencing and chromosome-scale assembly of the giantPleurodeles waltlgenome.</title>
        <authorList>
            <person name="Brown T."/>
            <person name="Elewa A."/>
            <person name="Iarovenko S."/>
            <person name="Subramanian E."/>
            <person name="Araus A.J."/>
            <person name="Petzold A."/>
            <person name="Susuki M."/>
            <person name="Suzuki K.-i.T."/>
            <person name="Hayashi T."/>
            <person name="Toyoda A."/>
            <person name="Oliveira C."/>
            <person name="Osipova E."/>
            <person name="Leigh N.D."/>
            <person name="Simon A."/>
            <person name="Yun M.H."/>
        </authorList>
    </citation>
    <scope>NUCLEOTIDE SEQUENCE</scope>
    <source>
        <strain evidence="16">20211129_DDA</strain>
        <tissue evidence="16">Liver</tissue>
    </source>
</reference>
<evidence type="ECO:0000256" key="4">
    <source>
        <dbReference type="ARBA" id="ARBA00006565"/>
    </source>
</evidence>
<dbReference type="GO" id="GO:0000421">
    <property type="term" value="C:autophagosome membrane"/>
    <property type="evidence" value="ECO:0007669"/>
    <property type="project" value="UniProtKB-SubCell"/>
</dbReference>
<dbReference type="Pfam" id="PF10277">
    <property type="entry name" value="Frag1"/>
    <property type="match status" value="1"/>
</dbReference>
<keyword evidence="9" id="KW-0072">Autophagy</keyword>
<comment type="subcellular location">
    <subcellularLocation>
        <location evidence="3">Cell membrane</location>
        <topology evidence="3">Multi-pass membrane protein</topology>
    </subcellularLocation>
    <subcellularLocation>
        <location evidence="2">Cytoplasmic vesicle</location>
        <location evidence="2">Autophagosome membrane</location>
        <topology evidence="2">Multi-pass membrane protein</topology>
    </subcellularLocation>
    <subcellularLocation>
        <location evidence="1">Endosome membrane</location>
        <topology evidence="1">Multi-pass membrane protein</topology>
    </subcellularLocation>
</comment>
<dbReference type="AlphaFoldDB" id="A0AAV7PTZ2"/>
<dbReference type="InterPro" id="IPR019402">
    <property type="entry name" value="CWH43_N"/>
</dbReference>
<dbReference type="GO" id="GO:0006914">
    <property type="term" value="P:autophagy"/>
    <property type="evidence" value="ECO:0007669"/>
    <property type="project" value="UniProtKB-KW"/>
</dbReference>
<keyword evidence="7" id="KW-0967">Endosome</keyword>
<keyword evidence="5" id="KW-1003">Cell membrane</keyword>
<keyword evidence="11" id="KW-0325">Glycoprotein</keyword>
<accession>A0AAV7PTZ2</accession>
<evidence type="ECO:0000256" key="3">
    <source>
        <dbReference type="ARBA" id="ARBA00004651"/>
    </source>
</evidence>
<feature type="transmembrane region" description="Helical" evidence="14">
    <location>
        <begin position="79"/>
        <end position="97"/>
    </location>
</feature>
<feature type="domain" description="CWH43-like N-terminal" evidence="15">
    <location>
        <begin position="30"/>
        <end position="230"/>
    </location>
</feature>
<dbReference type="GO" id="GO:0005886">
    <property type="term" value="C:plasma membrane"/>
    <property type="evidence" value="ECO:0007669"/>
    <property type="project" value="UniProtKB-SubCell"/>
</dbReference>
<keyword evidence="12" id="KW-0968">Cytoplasmic vesicle</keyword>
<evidence type="ECO:0000256" key="11">
    <source>
        <dbReference type="ARBA" id="ARBA00023180"/>
    </source>
</evidence>
<organism evidence="16 17">
    <name type="scientific">Pleurodeles waltl</name>
    <name type="common">Iberian ribbed newt</name>
    <dbReference type="NCBI Taxonomy" id="8319"/>
    <lineage>
        <taxon>Eukaryota</taxon>
        <taxon>Metazoa</taxon>
        <taxon>Chordata</taxon>
        <taxon>Craniata</taxon>
        <taxon>Vertebrata</taxon>
        <taxon>Euteleostomi</taxon>
        <taxon>Amphibia</taxon>
        <taxon>Batrachia</taxon>
        <taxon>Caudata</taxon>
        <taxon>Salamandroidea</taxon>
        <taxon>Salamandridae</taxon>
        <taxon>Pleurodelinae</taxon>
        <taxon>Pleurodeles</taxon>
    </lineage>
</organism>
<keyword evidence="6 14" id="KW-0812">Transmembrane</keyword>
<feature type="transmembrane region" description="Helical" evidence="14">
    <location>
        <begin position="141"/>
        <end position="158"/>
    </location>
</feature>
<comment type="caution">
    <text evidence="16">The sequence shown here is derived from an EMBL/GenBank/DDBJ whole genome shotgun (WGS) entry which is preliminary data.</text>
</comment>
<evidence type="ECO:0000256" key="14">
    <source>
        <dbReference type="SAM" id="Phobius"/>
    </source>
</evidence>
<evidence type="ECO:0000313" key="17">
    <source>
        <dbReference type="Proteomes" id="UP001066276"/>
    </source>
</evidence>
<evidence type="ECO:0000313" key="16">
    <source>
        <dbReference type="EMBL" id="KAJ1131505.1"/>
    </source>
</evidence>
<sequence length="257" mass="28404">MNDKSIDSRPECRCSSEEGGFANRIRMWAWSLLPICVAVWSIVGMWIVYAMAVANGSVNISEVFPYISTCGSYPPQSCIFGQVLNVAAILVVWVAFIRYQQVRDLGCHSLLNTASTVLGVLSALGISIVGNFQQSNQLETHLVGAILAFFVGVAYFWLQTIMTYRVKPRHGGRWVGPLRFLLCTACTALIIMMAVLHSQNLKGVAAACEWLAAMFLFLLFASFAVEFRHIDGHFFHVQKTVTSIPNEMQVSTITLGV</sequence>
<keyword evidence="10 14" id="KW-0472">Membrane</keyword>
<feature type="transmembrane region" description="Helical" evidence="14">
    <location>
        <begin position="178"/>
        <end position="197"/>
    </location>
</feature>
<proteinExistence type="inferred from homology"/>
<evidence type="ECO:0000256" key="1">
    <source>
        <dbReference type="ARBA" id="ARBA00004337"/>
    </source>
</evidence>
<keyword evidence="17" id="KW-1185">Reference proteome</keyword>
<dbReference type="EMBL" id="JANPWB010000011">
    <property type="protein sequence ID" value="KAJ1131505.1"/>
    <property type="molecule type" value="Genomic_DNA"/>
</dbReference>
<dbReference type="InterPro" id="IPR050911">
    <property type="entry name" value="DRAM/TMEM150_Autophagy_Mod"/>
</dbReference>
<evidence type="ECO:0000256" key="8">
    <source>
        <dbReference type="ARBA" id="ARBA00022989"/>
    </source>
</evidence>
<gene>
    <name evidence="16" type="ORF">NDU88_009841</name>
</gene>
<evidence type="ECO:0000256" key="5">
    <source>
        <dbReference type="ARBA" id="ARBA00022475"/>
    </source>
</evidence>
<feature type="transmembrane region" description="Helical" evidence="14">
    <location>
        <begin position="28"/>
        <end position="49"/>
    </location>
</feature>
<dbReference type="PANTHER" id="PTHR21324:SF3">
    <property type="entry name" value="MODULATOR OF MACROAUTOPHAGY TMEM150B"/>
    <property type="match status" value="1"/>
</dbReference>
<evidence type="ECO:0000256" key="9">
    <source>
        <dbReference type="ARBA" id="ARBA00023006"/>
    </source>
</evidence>
<comment type="function">
    <text evidence="13">Modulator of macroautophagy that causes accumulation of autophagosomes under basal conditions and enhances autophagic flux. Represses cell death and promotes long-term clonogenic survival of cells grown in the absence of glucose in a macroautophagy-independent manner. May have some role in extracellular matrix engulfment or growth factor receptor recycling, both of which can modulate cell survival.</text>
</comment>
<dbReference type="GO" id="GO:0010008">
    <property type="term" value="C:endosome membrane"/>
    <property type="evidence" value="ECO:0007669"/>
    <property type="project" value="UniProtKB-SubCell"/>
</dbReference>
<protein>
    <recommendedName>
        <fullName evidence="15">CWH43-like N-terminal domain-containing protein</fullName>
    </recommendedName>
</protein>
<keyword evidence="8 14" id="KW-1133">Transmembrane helix</keyword>
<name>A0AAV7PTZ2_PLEWA</name>
<feature type="transmembrane region" description="Helical" evidence="14">
    <location>
        <begin position="109"/>
        <end position="129"/>
    </location>
</feature>
<comment type="similarity">
    <text evidence="4">Belongs to the DRAM/TMEM150 family.</text>
</comment>
<feature type="transmembrane region" description="Helical" evidence="14">
    <location>
        <begin position="203"/>
        <end position="225"/>
    </location>
</feature>
<evidence type="ECO:0000259" key="15">
    <source>
        <dbReference type="Pfam" id="PF10277"/>
    </source>
</evidence>
<evidence type="ECO:0000256" key="2">
    <source>
        <dbReference type="ARBA" id="ARBA00004542"/>
    </source>
</evidence>
<dbReference type="PANTHER" id="PTHR21324">
    <property type="entry name" value="FASTING-INDUCIBLE INTEGRAL MEMBRANE PROTEIN TM6P1-RELATED"/>
    <property type="match status" value="1"/>
</dbReference>
<evidence type="ECO:0000256" key="13">
    <source>
        <dbReference type="ARBA" id="ARBA00045144"/>
    </source>
</evidence>
<evidence type="ECO:0000256" key="7">
    <source>
        <dbReference type="ARBA" id="ARBA00022753"/>
    </source>
</evidence>